<dbReference type="EMBL" id="WUAV01000006">
    <property type="protein sequence ID" value="KAF1746043.1"/>
    <property type="molecule type" value="Genomic_DNA"/>
</dbReference>
<comment type="caution">
    <text evidence="3">The sequence shown here is derived from an EMBL/GenBank/DDBJ whole genome shotgun (WGS) entry which is preliminary data.</text>
</comment>
<name>A0A6A5FU19_CAERE</name>
<dbReference type="GeneID" id="78777453"/>
<feature type="region of interest" description="Disordered" evidence="1">
    <location>
        <begin position="76"/>
        <end position="96"/>
    </location>
</feature>
<accession>A0A6A5FU19</accession>
<dbReference type="KEGG" id="crq:GCK72_022494"/>
<dbReference type="Pfam" id="PF21235">
    <property type="entry name" value="UBA_ARI1"/>
    <property type="match status" value="1"/>
</dbReference>
<proteinExistence type="predicted"/>
<evidence type="ECO:0000256" key="1">
    <source>
        <dbReference type="SAM" id="MobiDB-lite"/>
    </source>
</evidence>
<dbReference type="AlphaFoldDB" id="A0A6A5FU19"/>
<evidence type="ECO:0000259" key="2">
    <source>
        <dbReference type="Pfam" id="PF21235"/>
    </source>
</evidence>
<gene>
    <name evidence="3" type="ORF">GCK72_022494</name>
</gene>
<dbReference type="InterPro" id="IPR048962">
    <property type="entry name" value="ARIH1-like_UBL"/>
</dbReference>
<feature type="domain" description="E3 ubiquitin-protein ligase ARIH1-like UBA-like" evidence="2">
    <location>
        <begin position="1"/>
        <end position="37"/>
    </location>
</feature>
<dbReference type="CTD" id="78777453"/>
<dbReference type="RefSeq" id="XP_053578427.1">
    <property type="nucleotide sequence ID" value="XM_053734861.1"/>
</dbReference>
<sequence>MKEAIADVQSALEIKTGVCRILLHKYKWNKDSLFDKFNEHPETTAFLIDAQVIPKPSPTPFPDVLNVPQECVVSSRISSRDSPATTRSASNAGNHI</sequence>
<dbReference type="Proteomes" id="UP000483820">
    <property type="component" value="Chromosome X"/>
</dbReference>
<evidence type="ECO:0000313" key="4">
    <source>
        <dbReference type="Proteomes" id="UP000483820"/>
    </source>
</evidence>
<reference evidence="3 4" key="1">
    <citation type="submission" date="2019-12" db="EMBL/GenBank/DDBJ databases">
        <title>Chromosome-level assembly of the Caenorhabditis remanei genome.</title>
        <authorList>
            <person name="Teterina A.A."/>
            <person name="Willis J.H."/>
            <person name="Phillips P.C."/>
        </authorList>
    </citation>
    <scope>NUCLEOTIDE SEQUENCE [LARGE SCALE GENOMIC DNA]</scope>
    <source>
        <strain evidence="3 4">PX506</strain>
        <tissue evidence="3">Whole organism</tissue>
    </source>
</reference>
<organism evidence="3 4">
    <name type="scientific">Caenorhabditis remanei</name>
    <name type="common">Caenorhabditis vulgaris</name>
    <dbReference type="NCBI Taxonomy" id="31234"/>
    <lineage>
        <taxon>Eukaryota</taxon>
        <taxon>Metazoa</taxon>
        <taxon>Ecdysozoa</taxon>
        <taxon>Nematoda</taxon>
        <taxon>Chromadorea</taxon>
        <taxon>Rhabditida</taxon>
        <taxon>Rhabditina</taxon>
        <taxon>Rhabditomorpha</taxon>
        <taxon>Rhabditoidea</taxon>
        <taxon>Rhabditidae</taxon>
        <taxon>Peloderinae</taxon>
        <taxon>Caenorhabditis</taxon>
    </lineage>
</organism>
<evidence type="ECO:0000313" key="3">
    <source>
        <dbReference type="EMBL" id="KAF1746043.1"/>
    </source>
</evidence>
<protein>
    <recommendedName>
        <fullName evidence="2">E3 ubiquitin-protein ligase ARIH1-like UBA-like domain-containing protein</fullName>
    </recommendedName>
</protein>